<reference evidence="2 3" key="1">
    <citation type="submission" date="2024-06" db="EMBL/GenBank/DDBJ databases">
        <title>Genomic Encyclopedia of Type Strains, Phase IV (KMG-IV): sequencing the most valuable type-strain genomes for metagenomic binning, comparative biology and taxonomic classification.</title>
        <authorList>
            <person name="Goeker M."/>
        </authorList>
    </citation>
    <scope>NUCLEOTIDE SEQUENCE [LARGE SCALE GENOMIC DNA]</scope>
    <source>
        <strain evidence="2 3">DSM 21460</strain>
    </source>
</reference>
<protein>
    <recommendedName>
        <fullName evidence="4">cAMP factor (Cfa)</fullName>
    </recommendedName>
</protein>
<dbReference type="EMBL" id="JBEPMA010000003">
    <property type="protein sequence ID" value="MET3617051.1"/>
    <property type="molecule type" value="Genomic_DNA"/>
</dbReference>
<dbReference type="InterPro" id="IPR010860">
    <property type="entry name" value="CAMP_factor"/>
</dbReference>
<feature type="signal peptide" evidence="1">
    <location>
        <begin position="1"/>
        <end position="26"/>
    </location>
</feature>
<dbReference type="Proteomes" id="UP001549162">
    <property type="component" value="Unassembled WGS sequence"/>
</dbReference>
<evidence type="ECO:0000256" key="1">
    <source>
        <dbReference type="SAM" id="SignalP"/>
    </source>
</evidence>
<comment type="caution">
    <text evidence="2">The sequence shown here is derived from an EMBL/GenBank/DDBJ whole genome shotgun (WGS) entry which is preliminary data.</text>
</comment>
<evidence type="ECO:0000313" key="2">
    <source>
        <dbReference type="EMBL" id="MET3617051.1"/>
    </source>
</evidence>
<organism evidence="2 3">
    <name type="scientific">Peptoniphilus olsenii</name>
    <dbReference type="NCBI Taxonomy" id="411570"/>
    <lineage>
        <taxon>Bacteria</taxon>
        <taxon>Bacillati</taxon>
        <taxon>Bacillota</taxon>
        <taxon>Tissierellia</taxon>
        <taxon>Tissierellales</taxon>
        <taxon>Peptoniphilaceae</taxon>
        <taxon>Peptoniphilus</taxon>
    </lineage>
</organism>
<evidence type="ECO:0000313" key="3">
    <source>
        <dbReference type="Proteomes" id="UP001549162"/>
    </source>
</evidence>
<gene>
    <name evidence="2" type="ORF">ABID14_000679</name>
</gene>
<feature type="chain" id="PRO_5045256740" description="cAMP factor (Cfa)" evidence="1">
    <location>
        <begin position="27"/>
        <end position="352"/>
    </location>
</feature>
<keyword evidence="3" id="KW-1185">Reference proteome</keyword>
<accession>A0ABV2J9W0</accession>
<proteinExistence type="predicted"/>
<sequence length="352" mass="40229">MKKIKKIMAFILAVSIFASSTTTVFANELIDDADPVEEKLEIDDVAVYKQKIKNIRSDVNNVVAKDDEEKKLIEEFNQKADELESGIDASVKAEERKINSEDLQTTEGSLEIDPNVNIENQEGIGFANIYDLSTIPTRVEVLIRMGRAIRFATTELRYKVDAAHVEIGEYIAVGLLHAVNPFSTSADMKAYIAEFDALRDKLLSYPDMALNDTANLYVRSDLDEKLHKARFLKYNELKDRPTHVIEKLDREVSEVTRLRLRPQATLAEIYQLSDRLDQAVSEALSSEDRKATKSEISRVKELRREMRKARRMGDERQEVAQVIDRVDEEMLLTRPSQINVRGLIKTMEALMY</sequence>
<name>A0ABV2J9W0_9FIRM</name>
<evidence type="ECO:0008006" key="4">
    <source>
        <dbReference type="Google" id="ProtNLM"/>
    </source>
</evidence>
<keyword evidence="1" id="KW-0732">Signal</keyword>
<dbReference type="RefSeq" id="WP_354367133.1">
    <property type="nucleotide sequence ID" value="NZ_JBEPMA010000003.1"/>
</dbReference>
<dbReference type="Pfam" id="PF07373">
    <property type="entry name" value="CAMP_factor"/>
    <property type="match status" value="1"/>
</dbReference>